<feature type="region of interest" description="Disordered" evidence="1">
    <location>
        <begin position="21"/>
        <end position="58"/>
    </location>
</feature>
<feature type="domain" description="DUF8175" evidence="2">
    <location>
        <begin position="51"/>
        <end position="201"/>
    </location>
</feature>
<sequence>MAIVGIVVVLIAAIAFATRGGGGGGDGDQEGKDGGGAEPTAPSGERPVEGKNGGIPAGFAKTEQGAQSAAANYAVVLVSGDILKRDKRHEIIDRLFVPSKVDALQGKFDKTYSKSLLDKLGLNENGQAPKGMTYISRTSPMGTKVTDFSGTAATLEVWCTGIYGTAGERSTNPVTSDWFTLNLKLRWDNGDWKVESFSQKAGPTPVNGDQRASAADEMAKAVEEYGGFTYAR</sequence>
<dbReference type="InterPro" id="IPR058488">
    <property type="entry name" value="DUF8175"/>
</dbReference>
<proteinExistence type="predicted"/>
<evidence type="ECO:0000259" key="2">
    <source>
        <dbReference type="Pfam" id="PF26526"/>
    </source>
</evidence>
<dbReference type="AlphaFoldDB" id="A0A6G4UE81"/>
<keyword evidence="4" id="KW-1185">Reference proteome</keyword>
<evidence type="ECO:0000313" key="3">
    <source>
        <dbReference type="EMBL" id="NGN70382.1"/>
    </source>
</evidence>
<name>A0A6G4UE81_9ACTN</name>
<organism evidence="3 4">
    <name type="scientific">Streptomyces coryli</name>
    <dbReference type="NCBI Taxonomy" id="1128680"/>
    <lineage>
        <taxon>Bacteria</taxon>
        <taxon>Bacillati</taxon>
        <taxon>Actinomycetota</taxon>
        <taxon>Actinomycetes</taxon>
        <taxon>Kitasatosporales</taxon>
        <taxon>Streptomycetaceae</taxon>
        <taxon>Streptomyces</taxon>
    </lineage>
</organism>
<evidence type="ECO:0000256" key="1">
    <source>
        <dbReference type="SAM" id="MobiDB-lite"/>
    </source>
</evidence>
<reference evidence="3 4" key="1">
    <citation type="submission" date="2020-02" db="EMBL/GenBank/DDBJ databases">
        <title>Whole-genome analyses of novel actinobacteria.</title>
        <authorList>
            <person name="Sahin N."/>
        </authorList>
    </citation>
    <scope>NUCLEOTIDE SEQUENCE [LARGE SCALE GENOMIC DNA]</scope>
    <source>
        <strain evidence="3 4">A7024</strain>
    </source>
</reference>
<dbReference type="Pfam" id="PF26526">
    <property type="entry name" value="DUF8175"/>
    <property type="match status" value="1"/>
</dbReference>
<gene>
    <name evidence="3" type="ORF">G5C51_41690</name>
</gene>
<evidence type="ECO:0000313" key="4">
    <source>
        <dbReference type="Proteomes" id="UP000481583"/>
    </source>
</evidence>
<dbReference type="EMBL" id="JAAKZV010000498">
    <property type="protein sequence ID" value="NGN70382.1"/>
    <property type="molecule type" value="Genomic_DNA"/>
</dbReference>
<comment type="caution">
    <text evidence="3">The sequence shown here is derived from an EMBL/GenBank/DDBJ whole genome shotgun (WGS) entry which is preliminary data.</text>
</comment>
<dbReference type="Proteomes" id="UP000481583">
    <property type="component" value="Unassembled WGS sequence"/>
</dbReference>
<accession>A0A6G4UE81</accession>
<protein>
    <recommendedName>
        <fullName evidence="2">DUF8175 domain-containing protein</fullName>
    </recommendedName>
</protein>